<dbReference type="EMBL" id="AP023177">
    <property type="protein sequence ID" value="BCF94862.1"/>
    <property type="molecule type" value="Genomic_DNA"/>
</dbReference>
<dbReference type="SUPFAM" id="SSF110849">
    <property type="entry name" value="ParB/Sulfiredoxin"/>
    <property type="match status" value="1"/>
</dbReference>
<keyword evidence="1" id="KW-0614">Plasmid</keyword>
<dbReference type="Gene3D" id="1.10.8.10">
    <property type="entry name" value="DNA helicase RuvA subunit, C-terminal domain"/>
    <property type="match status" value="1"/>
</dbReference>
<dbReference type="InterPro" id="IPR014956">
    <property type="entry name" value="ParBc_2"/>
</dbReference>
<dbReference type="Gene3D" id="3.90.1530.10">
    <property type="entry name" value="Conserved hypothetical protein from pyrococcus furiosus pfu- 392566-001, ParB domain"/>
    <property type="match status" value="1"/>
</dbReference>
<keyword evidence="2" id="KW-1185">Reference proteome</keyword>
<evidence type="ECO:0000313" key="2">
    <source>
        <dbReference type="Proteomes" id="UP000510888"/>
    </source>
</evidence>
<dbReference type="AlphaFoldDB" id="A0A7I8C1H1"/>
<accession>A0A7I8C1H1</accession>
<reference evidence="1 2" key="1">
    <citation type="journal article" date="2020" name="Genes (Basel)">
        <title>Genomic Comparison of Insect Gut Symbionts from Divergent Burkholderia Subclades.</title>
        <authorList>
            <person name="Takeshita K."/>
            <person name="Kikuchi Y."/>
        </authorList>
    </citation>
    <scope>NUCLEOTIDE SEQUENCE [LARGE SCALE GENOMIC DNA]</scope>
    <source>
        <strain evidence="1 2">PGU16</strain>
        <plasmid evidence="1 2">PPGU16_p2</plasmid>
    </source>
</reference>
<name>A0A7I8C1H1_9BURK</name>
<protein>
    <recommendedName>
        <fullName evidence="3">Chromosome partitioning protein ParB</fullName>
    </recommendedName>
</protein>
<evidence type="ECO:0000313" key="1">
    <source>
        <dbReference type="EMBL" id="BCF94862.1"/>
    </source>
</evidence>
<dbReference type="PIRSF" id="PIRSF029669">
    <property type="entry name" value="UCP029669"/>
    <property type="match status" value="1"/>
</dbReference>
<gene>
    <name evidence="1" type="ORF">PPGU16_79290</name>
</gene>
<organism evidence="1 2">
    <name type="scientific">Paraburkholderia largidicola</name>
    <dbReference type="NCBI Taxonomy" id="3014751"/>
    <lineage>
        <taxon>Bacteria</taxon>
        <taxon>Pseudomonadati</taxon>
        <taxon>Pseudomonadota</taxon>
        <taxon>Betaproteobacteria</taxon>
        <taxon>Burkholderiales</taxon>
        <taxon>Burkholderiaceae</taxon>
        <taxon>Paraburkholderia</taxon>
    </lineage>
</organism>
<dbReference type="Proteomes" id="UP000510888">
    <property type="component" value="Plasmid PPGU16_p2"/>
</dbReference>
<geneLocation type="plasmid" evidence="1 2">
    <name>PPGU16_p2</name>
</geneLocation>
<dbReference type="InterPro" id="IPR016932">
    <property type="entry name" value="UCP029669"/>
</dbReference>
<dbReference type="InterPro" id="IPR036086">
    <property type="entry name" value="ParB/Sulfiredoxin_sf"/>
</dbReference>
<evidence type="ECO:0008006" key="3">
    <source>
        <dbReference type="Google" id="ProtNLM"/>
    </source>
</evidence>
<dbReference type="Pfam" id="PF08857">
    <property type="entry name" value="ParBc_2"/>
    <property type="match status" value="1"/>
</dbReference>
<sequence length="199" mass="22590">MKTVAIKNLRPTQLTHGVREIRQKEQLYKSLSGSDLEMAIAEKPVPIVLGPHQAPFAIDHHHVASALWRSGIKTMPAVLVADLSWLSYQEFWLSMDDHRWTYPYDAKGQRKSFASMPEHMWEPEDDPYRSLAASVRDAGGYEKTTVPLEEFRWADLFRTYLPYPETEEQFVAVERQAVKLAKSKVAAGLPGFVGKAPAH</sequence>
<dbReference type="CDD" id="cd16390">
    <property type="entry name" value="ParB_N_Srx_like"/>
    <property type="match status" value="1"/>
</dbReference>
<dbReference type="RefSeq" id="WP_180727597.1">
    <property type="nucleotide sequence ID" value="NZ_AP023177.1"/>
</dbReference>
<dbReference type="KEGG" id="plad:PPGU16_79290"/>
<proteinExistence type="predicted"/>